<accession>A0A7S2ZV77</accession>
<dbReference type="AlphaFoldDB" id="A0A7S2ZV77"/>
<dbReference type="GO" id="GO:1990112">
    <property type="term" value="C:RQC complex"/>
    <property type="evidence" value="ECO:0007669"/>
    <property type="project" value="TreeGrafter"/>
</dbReference>
<feature type="region of interest" description="Disordered" evidence="1">
    <location>
        <begin position="683"/>
        <end position="785"/>
    </location>
</feature>
<dbReference type="PANTHER" id="PTHR15239:SF6">
    <property type="entry name" value="RIBOSOME QUALITY CONTROL COMPLEX SUBUNIT NEMF"/>
    <property type="match status" value="1"/>
</dbReference>
<feature type="domain" description="NFACT RNA-binding" evidence="2">
    <location>
        <begin position="540"/>
        <end position="653"/>
    </location>
</feature>
<protein>
    <recommendedName>
        <fullName evidence="2">NFACT RNA-binding domain-containing protein</fullName>
    </recommendedName>
</protein>
<dbReference type="Pfam" id="PF05833">
    <property type="entry name" value="NFACT_N"/>
    <property type="match status" value="1"/>
</dbReference>
<feature type="region of interest" description="Disordered" evidence="1">
    <location>
        <begin position="810"/>
        <end position="830"/>
    </location>
</feature>
<sequence length="870" mass="97773">MMKSRMSALDLEVQVKELRRRIVGSKVVNIYDVTDKVYTIKLNVPPRKKSTEIAATGESPREVRVGDQSAAGEQRPQDGVDEGWQKVLLLIESGIRVHTTLFDREKGDAPSGFTAKMRKHLRNKRLGGIEQVMSDRTINLVFTSSSETCHLVIELYAAGNIILTDSEFKIIALLREFRPKDEAKYSPRVVGAVYPMSAARTKDPLSESSVLDAIETSEGKKELRKVLAHRTLYGIQSAEHALVENQLKLNVLVKDIESSREEVIPKITRSIVEVENRLADNADQDVQSPGYLLLREGLESENGEVAYEDFTPVLLAQYKNRPNILFKTFDEAMDEYFAYREKEKEQTQKQKTENARIKKLEKLKSQLDGRVAELENQELSSKESAMLIEDNVEEIETALTIFRSAVVSGMDWKELDRMLKEEQENDNPVLRIVHSLHLDRNEITVKLTPRSYYDEFDDEGFEAEDDAKPKLVTVNLNMTPRQNAEQYFRMKKTSTQKKMKAEDAGAKALKSAEKKAAGELQKIRATQAIRQKRKPFWFEKFHWFISSQNYLVISGRDAQQNELIVKRYMAGNDVYFHADVHGAASVIVKNKTNATIDSIPHATLIQAGNFAMCRSIAWINRIVTSAWWVRPSQVSKTAPSGQYVTSGSFVIRGKKNFLPPMALEFGLGMLFKIDESCIENHAGERSRTSGGLDTDSSVHSFGDHSPEHLHEVHDTKVDKGVNPVDESGDDGNLEDRYADDAADGESDEVPLRSEKDAERVDPSGVGSNRASSPSHEDSTDSIAVGNKADMSVSEAADLFEKFAQMQEKPEIGIEENANSDSPADTPQRQGNWSIRFLAELRPSYLLTHELINDSHTTKVDSIELQSSDGK</sequence>
<gene>
    <name evidence="3" type="ORF">RMAR00112_LOCUS18878</name>
</gene>
<reference evidence="3" key="1">
    <citation type="submission" date="2021-01" db="EMBL/GenBank/DDBJ databases">
        <authorList>
            <person name="Corre E."/>
            <person name="Pelletier E."/>
            <person name="Niang G."/>
            <person name="Scheremetjew M."/>
            <person name="Finn R."/>
            <person name="Kale V."/>
            <person name="Holt S."/>
            <person name="Cochrane G."/>
            <person name="Meng A."/>
            <person name="Brown T."/>
            <person name="Cohen L."/>
        </authorList>
    </citation>
    <scope>NUCLEOTIDE SEQUENCE</scope>
    <source>
        <strain evidence="3">CCMP 769</strain>
    </source>
</reference>
<name>A0A7S2ZV77_9RHOD</name>
<evidence type="ECO:0000256" key="1">
    <source>
        <dbReference type="SAM" id="MobiDB-lite"/>
    </source>
</evidence>
<dbReference type="Pfam" id="PF05670">
    <property type="entry name" value="NFACT-R_1"/>
    <property type="match status" value="1"/>
</dbReference>
<dbReference type="Gene3D" id="2.30.310.10">
    <property type="entry name" value="ibrinogen binding protein from staphylococcus aureus domain"/>
    <property type="match status" value="1"/>
</dbReference>
<dbReference type="InterPro" id="IPR008532">
    <property type="entry name" value="NFACT_RNA-bd"/>
</dbReference>
<dbReference type="GO" id="GO:0072344">
    <property type="term" value="P:rescue of stalled ribosome"/>
    <property type="evidence" value="ECO:0007669"/>
    <property type="project" value="TreeGrafter"/>
</dbReference>
<feature type="compositionally biased region" description="Basic and acidic residues" evidence="1">
    <location>
        <begin position="701"/>
        <end position="719"/>
    </location>
</feature>
<dbReference type="PANTHER" id="PTHR15239">
    <property type="entry name" value="NUCLEAR EXPORT MEDIATOR FACTOR NEMF"/>
    <property type="match status" value="1"/>
</dbReference>
<feature type="compositionally biased region" description="Polar residues" evidence="1">
    <location>
        <begin position="816"/>
        <end position="830"/>
    </location>
</feature>
<evidence type="ECO:0000259" key="2">
    <source>
        <dbReference type="Pfam" id="PF05670"/>
    </source>
</evidence>
<feature type="compositionally biased region" description="Basic and acidic residues" evidence="1">
    <location>
        <begin position="749"/>
        <end position="761"/>
    </location>
</feature>
<feature type="compositionally biased region" description="Polar residues" evidence="1">
    <location>
        <begin position="688"/>
        <end position="699"/>
    </location>
</feature>
<dbReference type="GO" id="GO:0000049">
    <property type="term" value="F:tRNA binding"/>
    <property type="evidence" value="ECO:0007669"/>
    <property type="project" value="TreeGrafter"/>
</dbReference>
<evidence type="ECO:0000313" key="3">
    <source>
        <dbReference type="EMBL" id="CAE0050878.1"/>
    </source>
</evidence>
<dbReference type="InterPro" id="IPR051608">
    <property type="entry name" value="RQC_Subunit_NEMF"/>
</dbReference>
<feature type="region of interest" description="Disordered" evidence="1">
    <location>
        <begin position="48"/>
        <end position="79"/>
    </location>
</feature>
<dbReference type="GO" id="GO:0043023">
    <property type="term" value="F:ribosomal large subunit binding"/>
    <property type="evidence" value="ECO:0007669"/>
    <property type="project" value="TreeGrafter"/>
</dbReference>
<proteinExistence type="predicted"/>
<dbReference type="GO" id="GO:1990116">
    <property type="term" value="P:ribosome-associated ubiquitin-dependent protein catabolic process"/>
    <property type="evidence" value="ECO:0007669"/>
    <property type="project" value="TreeGrafter"/>
</dbReference>
<organism evidence="3">
    <name type="scientific">Rhodosorus marinus</name>
    <dbReference type="NCBI Taxonomy" id="101924"/>
    <lineage>
        <taxon>Eukaryota</taxon>
        <taxon>Rhodophyta</taxon>
        <taxon>Stylonematophyceae</taxon>
        <taxon>Stylonematales</taxon>
        <taxon>Stylonemataceae</taxon>
        <taxon>Rhodosorus</taxon>
    </lineage>
</organism>
<dbReference type="EMBL" id="HBHW01024476">
    <property type="protein sequence ID" value="CAE0050878.1"/>
    <property type="molecule type" value="Transcribed_RNA"/>
</dbReference>